<dbReference type="Gene3D" id="1.10.510.10">
    <property type="entry name" value="Transferase(Phosphotransferase) domain 1"/>
    <property type="match status" value="1"/>
</dbReference>
<dbReference type="GO" id="GO:0004674">
    <property type="term" value="F:protein serine/threonine kinase activity"/>
    <property type="evidence" value="ECO:0007669"/>
    <property type="project" value="UniProtKB-KW"/>
</dbReference>
<feature type="binding site" evidence="5">
    <location>
        <position position="89"/>
    </location>
    <ligand>
        <name>ATP</name>
        <dbReference type="ChEBI" id="CHEBI:30616"/>
    </ligand>
</feature>
<proteinExistence type="inferred from homology"/>
<evidence type="ECO:0000259" key="7">
    <source>
        <dbReference type="PROSITE" id="PS50011"/>
    </source>
</evidence>
<evidence type="ECO:0000256" key="4">
    <source>
        <dbReference type="ARBA" id="ARBA00022840"/>
    </source>
</evidence>
<dbReference type="EMBL" id="GBEZ01003144">
    <property type="protein sequence ID" value="JAC81973.1"/>
    <property type="molecule type" value="Transcribed_RNA"/>
</dbReference>
<comment type="similarity">
    <text evidence="6">Belongs to the protein kinase superfamily.</text>
</comment>
<accession>A0A061SCF7</accession>
<gene>
    <name evidence="8" type="ORF">TSPGSL018_6719</name>
</gene>
<evidence type="ECO:0000256" key="2">
    <source>
        <dbReference type="ARBA" id="ARBA00022741"/>
    </source>
</evidence>
<dbReference type="GO" id="GO:0005524">
    <property type="term" value="F:ATP binding"/>
    <property type="evidence" value="ECO:0007669"/>
    <property type="project" value="UniProtKB-UniRule"/>
</dbReference>
<keyword evidence="6" id="KW-0723">Serine/threonine-protein kinase</keyword>
<keyword evidence="4 5" id="KW-0067">ATP-binding</keyword>
<dbReference type="PROSITE" id="PS00108">
    <property type="entry name" value="PROTEIN_KINASE_ST"/>
    <property type="match status" value="1"/>
</dbReference>
<dbReference type="CDD" id="cd05117">
    <property type="entry name" value="STKc_CAMK"/>
    <property type="match status" value="1"/>
</dbReference>
<evidence type="ECO:0000256" key="6">
    <source>
        <dbReference type="RuleBase" id="RU000304"/>
    </source>
</evidence>
<dbReference type="PROSITE" id="PS50011">
    <property type="entry name" value="PROTEIN_KINASE_DOM"/>
    <property type="match status" value="1"/>
</dbReference>
<dbReference type="InterPro" id="IPR011009">
    <property type="entry name" value="Kinase-like_dom_sf"/>
</dbReference>
<dbReference type="PANTHER" id="PTHR24347">
    <property type="entry name" value="SERINE/THREONINE-PROTEIN KINASE"/>
    <property type="match status" value="1"/>
</dbReference>
<dbReference type="PROSITE" id="PS00107">
    <property type="entry name" value="PROTEIN_KINASE_ATP"/>
    <property type="match status" value="1"/>
</dbReference>
<sequence>MAVIFPLTRFCRAFSKSPSHGLVFFEEELEVESTVKATDDYCRSNVSCSQSTFVRVRDRYRLGQVIGNGAFSSVRSATCRFTGSKWACKILRLSRRNCEPCDGESKYEEVLNEISILQSLGKHDSNTYLREYFVEGDKVYLIMELLNGGELLHALSERGNLPEEDARSIITTVLRGVRHMHQRQIAHRDLKLENLLLVDPDCISRVKITDFGFSKKLANGVSLTVSGTPLYVAPEALRAAGGTQEVAYGLKSDIWACGVILYMLLGGYPPFMEDKPSTNCSQLFKKILNGEFTFRDPVWELISQEAKDLITKLLTVDPERRLSADEALKHQWCIG</sequence>
<keyword evidence="1" id="KW-0808">Transferase</keyword>
<keyword evidence="2 5" id="KW-0547">Nucleotide-binding</keyword>
<feature type="domain" description="Protein kinase" evidence="7">
    <location>
        <begin position="60"/>
        <end position="333"/>
    </location>
</feature>
<name>A0A061SCF7_9CHLO</name>
<organism evidence="8">
    <name type="scientific">Tetraselmis sp. GSL018</name>
    <dbReference type="NCBI Taxonomy" id="582737"/>
    <lineage>
        <taxon>Eukaryota</taxon>
        <taxon>Viridiplantae</taxon>
        <taxon>Chlorophyta</taxon>
        <taxon>core chlorophytes</taxon>
        <taxon>Chlorodendrophyceae</taxon>
        <taxon>Chlorodendrales</taxon>
        <taxon>Chlorodendraceae</taxon>
        <taxon>Tetraselmis</taxon>
    </lineage>
</organism>
<dbReference type="InterPro" id="IPR000719">
    <property type="entry name" value="Prot_kinase_dom"/>
</dbReference>
<dbReference type="AlphaFoldDB" id="A0A061SCF7"/>
<dbReference type="SUPFAM" id="SSF56112">
    <property type="entry name" value="Protein kinase-like (PK-like)"/>
    <property type="match status" value="1"/>
</dbReference>
<dbReference type="FunFam" id="1.10.510.10:FF:000571">
    <property type="entry name" value="Maternal embryonic leucine zipper kinase"/>
    <property type="match status" value="1"/>
</dbReference>
<keyword evidence="3 8" id="KW-0418">Kinase</keyword>
<dbReference type="InterPro" id="IPR017441">
    <property type="entry name" value="Protein_kinase_ATP_BS"/>
</dbReference>
<evidence type="ECO:0000256" key="3">
    <source>
        <dbReference type="ARBA" id="ARBA00022777"/>
    </source>
</evidence>
<dbReference type="InterPro" id="IPR008271">
    <property type="entry name" value="Ser/Thr_kinase_AS"/>
</dbReference>
<dbReference type="SMART" id="SM00220">
    <property type="entry name" value="S_TKc"/>
    <property type="match status" value="1"/>
</dbReference>
<reference evidence="8" key="1">
    <citation type="submission" date="2014-05" db="EMBL/GenBank/DDBJ databases">
        <title>The transcriptome of the halophilic microalga Tetraselmis sp. GSL018 isolated from the Great Salt Lake, Utah.</title>
        <authorList>
            <person name="Jinkerson R.E."/>
            <person name="D'Adamo S."/>
            <person name="Posewitz M.C."/>
        </authorList>
    </citation>
    <scope>NUCLEOTIDE SEQUENCE</scope>
    <source>
        <strain evidence="8">GSL018</strain>
    </source>
</reference>
<evidence type="ECO:0000256" key="5">
    <source>
        <dbReference type="PROSITE-ProRule" id="PRU10141"/>
    </source>
</evidence>
<dbReference type="Pfam" id="PF00069">
    <property type="entry name" value="Pkinase"/>
    <property type="match status" value="1"/>
</dbReference>
<evidence type="ECO:0000256" key="1">
    <source>
        <dbReference type="ARBA" id="ARBA00022679"/>
    </source>
</evidence>
<protein>
    <submittedName>
        <fullName evidence="8">Camk camk1 protein kinase</fullName>
    </submittedName>
</protein>
<evidence type="ECO:0000313" key="8">
    <source>
        <dbReference type="EMBL" id="JAC81973.1"/>
    </source>
</evidence>